<feature type="chain" id="PRO_5042061468" description="Chalcone isomerase domain-containing protein" evidence="1">
    <location>
        <begin position="27"/>
        <end position="178"/>
    </location>
</feature>
<gene>
    <name evidence="3" type="ORF">LMG18091_04644</name>
</gene>
<keyword evidence="1" id="KW-0732">Signal</keyword>
<dbReference type="EMBL" id="CATWAF010000009">
    <property type="protein sequence ID" value="CAJ0706189.1"/>
    <property type="molecule type" value="Genomic_DNA"/>
</dbReference>
<evidence type="ECO:0000256" key="1">
    <source>
        <dbReference type="SAM" id="SignalP"/>
    </source>
</evidence>
<feature type="domain" description="Chalcone isomerase" evidence="2">
    <location>
        <begin position="68"/>
        <end position="175"/>
    </location>
</feature>
<dbReference type="Proteomes" id="UP001189915">
    <property type="component" value="Unassembled WGS sequence"/>
</dbReference>
<keyword evidence="4" id="KW-1185">Reference proteome</keyword>
<dbReference type="AlphaFoldDB" id="A0AAD2EW70"/>
<evidence type="ECO:0000259" key="2">
    <source>
        <dbReference type="Pfam" id="PF16036"/>
    </source>
</evidence>
<name>A0AAD2EW70_9RALS</name>
<dbReference type="InterPro" id="IPR016087">
    <property type="entry name" value="Chalcone_isomerase"/>
</dbReference>
<protein>
    <recommendedName>
        <fullName evidence="2">Chalcone isomerase domain-containing protein</fullName>
    </recommendedName>
</protein>
<accession>A0AAD2EW70</accession>
<sequence>MPAQRIHAVRALILTLCTLMSVGAWADCRDTVPAPQLSGKGALCLFGFCLYDAQLWTAELPPSYNAPFALEVTYRRAIERSRLIETAIDEIRRLQAPVPSDDTLAQWQRAMTPAFPDVRPGDTLCGVYLPGRGARFYANGQLTTEVDDPAFARAFFDIWLAPGTRAPSLRRHLLGKSR</sequence>
<comment type="caution">
    <text evidence="3">The sequence shown here is derived from an EMBL/GenBank/DDBJ whole genome shotgun (WGS) entry which is preliminary data.</text>
</comment>
<evidence type="ECO:0000313" key="3">
    <source>
        <dbReference type="EMBL" id="CAJ0706189.1"/>
    </source>
</evidence>
<organism evidence="3 4">
    <name type="scientific">Ralstonia wenshanensis</name>
    <dbReference type="NCBI Taxonomy" id="2842456"/>
    <lineage>
        <taxon>Bacteria</taxon>
        <taxon>Pseudomonadati</taxon>
        <taxon>Pseudomonadota</taxon>
        <taxon>Betaproteobacteria</taxon>
        <taxon>Burkholderiales</taxon>
        <taxon>Burkholderiaceae</taxon>
        <taxon>Ralstonia</taxon>
    </lineage>
</organism>
<reference evidence="3 4" key="1">
    <citation type="submission" date="2023-07" db="EMBL/GenBank/DDBJ databases">
        <authorList>
            <person name="Peeters C."/>
        </authorList>
    </citation>
    <scope>NUCLEOTIDE SEQUENCE [LARGE SCALE GENOMIC DNA]</scope>
    <source>
        <strain evidence="3 4">LMG 18091</strain>
    </source>
</reference>
<dbReference type="Pfam" id="PF16036">
    <property type="entry name" value="Chalcone_3"/>
    <property type="match status" value="1"/>
</dbReference>
<proteinExistence type="predicted"/>
<evidence type="ECO:0000313" key="4">
    <source>
        <dbReference type="Proteomes" id="UP001189915"/>
    </source>
</evidence>
<feature type="signal peptide" evidence="1">
    <location>
        <begin position="1"/>
        <end position="26"/>
    </location>
</feature>